<accession>A0A972JA80</accession>
<organism evidence="6 7">
    <name type="scientific">Azoarcus taiwanensis</name>
    <dbReference type="NCBI Taxonomy" id="666964"/>
    <lineage>
        <taxon>Bacteria</taxon>
        <taxon>Pseudomonadati</taxon>
        <taxon>Pseudomonadota</taxon>
        <taxon>Betaproteobacteria</taxon>
        <taxon>Rhodocyclales</taxon>
        <taxon>Zoogloeaceae</taxon>
        <taxon>Azoarcus</taxon>
    </lineage>
</organism>
<dbReference type="Gene3D" id="1.10.10.10">
    <property type="entry name" value="Winged helix-like DNA-binding domain superfamily/Winged helix DNA-binding domain"/>
    <property type="match status" value="1"/>
</dbReference>
<evidence type="ECO:0000256" key="3">
    <source>
        <dbReference type="ARBA" id="ARBA00023163"/>
    </source>
</evidence>
<evidence type="ECO:0000256" key="2">
    <source>
        <dbReference type="ARBA" id="ARBA00023125"/>
    </source>
</evidence>
<dbReference type="InterPro" id="IPR036390">
    <property type="entry name" value="WH_DNA-bd_sf"/>
</dbReference>
<evidence type="ECO:0000256" key="1">
    <source>
        <dbReference type="ARBA" id="ARBA00023015"/>
    </source>
</evidence>
<keyword evidence="3" id="KW-0804">Transcription</keyword>
<dbReference type="SUPFAM" id="SSF46785">
    <property type="entry name" value="Winged helix' DNA-binding domain"/>
    <property type="match status" value="1"/>
</dbReference>
<gene>
    <name evidence="6" type="ORF">GPA21_04095</name>
</gene>
<dbReference type="Gene3D" id="2.60.120.10">
    <property type="entry name" value="Jelly Rolls"/>
    <property type="match status" value="1"/>
</dbReference>
<feature type="domain" description="HTH crp-type" evidence="5">
    <location>
        <begin position="148"/>
        <end position="209"/>
    </location>
</feature>
<dbReference type="InterPro" id="IPR036388">
    <property type="entry name" value="WH-like_DNA-bd_sf"/>
</dbReference>
<comment type="caution">
    <text evidence="6">The sequence shown here is derived from an EMBL/GenBank/DDBJ whole genome shotgun (WGS) entry which is preliminary data.</text>
</comment>
<protein>
    <submittedName>
        <fullName evidence="6">Helix-turn-helix domain-containing protein</fullName>
    </submittedName>
</protein>
<dbReference type="InterPro" id="IPR050397">
    <property type="entry name" value="Env_Response_Regulators"/>
</dbReference>
<proteinExistence type="predicted"/>
<dbReference type="SMART" id="SM00419">
    <property type="entry name" value="HTH_CRP"/>
    <property type="match status" value="1"/>
</dbReference>
<dbReference type="Pfam" id="PF00027">
    <property type="entry name" value="cNMP_binding"/>
    <property type="match status" value="1"/>
</dbReference>
<name>A0A972JA80_9RHOO</name>
<dbReference type="EMBL" id="WTVM01000015">
    <property type="protein sequence ID" value="NMG02152.1"/>
    <property type="molecule type" value="Genomic_DNA"/>
</dbReference>
<feature type="domain" description="Cyclic nucleotide-binding" evidence="4">
    <location>
        <begin position="13"/>
        <end position="118"/>
    </location>
</feature>
<dbReference type="GO" id="GO:0005829">
    <property type="term" value="C:cytosol"/>
    <property type="evidence" value="ECO:0007669"/>
    <property type="project" value="TreeGrafter"/>
</dbReference>
<dbReference type="PROSITE" id="PS50042">
    <property type="entry name" value="CNMP_BINDING_3"/>
    <property type="match status" value="1"/>
</dbReference>
<dbReference type="PANTHER" id="PTHR24567">
    <property type="entry name" value="CRP FAMILY TRANSCRIPTIONAL REGULATORY PROTEIN"/>
    <property type="match status" value="1"/>
</dbReference>
<dbReference type="GO" id="GO:0003677">
    <property type="term" value="F:DNA binding"/>
    <property type="evidence" value="ECO:0007669"/>
    <property type="project" value="UniProtKB-KW"/>
</dbReference>
<dbReference type="CDD" id="cd00038">
    <property type="entry name" value="CAP_ED"/>
    <property type="match status" value="1"/>
</dbReference>
<evidence type="ECO:0000259" key="5">
    <source>
        <dbReference type="PROSITE" id="PS51063"/>
    </source>
</evidence>
<reference evidence="6" key="1">
    <citation type="submission" date="2019-12" db="EMBL/GenBank/DDBJ databases">
        <title>Comparative genomics gives insights into the taxonomy of the Azoarcus-Aromatoleum group and reveals separate origins of nif in the plant-associated Azoarcus and non-plant-associated Aromatoleum sub-groups.</title>
        <authorList>
            <person name="Lafos M."/>
            <person name="Maluk M."/>
            <person name="Batista M."/>
            <person name="Junghare M."/>
            <person name="Carmona M."/>
            <person name="Faoro H."/>
            <person name="Cruz L.M."/>
            <person name="Battistoni F."/>
            <person name="De Souza E."/>
            <person name="Pedrosa F."/>
            <person name="Chen W.-M."/>
            <person name="Poole P.S."/>
            <person name="Dixon R.A."/>
            <person name="James E.K."/>
        </authorList>
    </citation>
    <scope>NUCLEOTIDE SEQUENCE</scope>
    <source>
        <strain evidence="6">NSC3</strain>
    </source>
</reference>
<dbReference type="InterPro" id="IPR018490">
    <property type="entry name" value="cNMP-bd_dom_sf"/>
</dbReference>
<sequence>MDALPTLTTLYPSLDNLPPAARDRLKLSGMEVRLAEGDMVFDELQSCKGFPFVLEGCIRVVKPAPNGRELPLYRVASGETCILSTACLLGAHPYNARGVAESDCRILLLPTTVFESMLAEPVFRGFVFHLFAERIADLIELIDEVAFKRLDQRLAGVLLGKGSCLRVTHQQLADELGSGREIVSRLLKGFSEQRLVRLGREQIDILDPAGLRTLASAIRS</sequence>
<dbReference type="Proteomes" id="UP000599523">
    <property type="component" value="Unassembled WGS sequence"/>
</dbReference>
<dbReference type="SUPFAM" id="SSF51206">
    <property type="entry name" value="cAMP-binding domain-like"/>
    <property type="match status" value="1"/>
</dbReference>
<dbReference type="AlphaFoldDB" id="A0A972JA80"/>
<evidence type="ECO:0000313" key="6">
    <source>
        <dbReference type="EMBL" id="NMG02152.1"/>
    </source>
</evidence>
<keyword evidence="1" id="KW-0805">Transcription regulation</keyword>
<dbReference type="RefSeq" id="WP_168986942.1">
    <property type="nucleotide sequence ID" value="NZ_CAWPHM010000066.1"/>
</dbReference>
<dbReference type="Pfam" id="PF13545">
    <property type="entry name" value="HTH_Crp_2"/>
    <property type="match status" value="1"/>
</dbReference>
<dbReference type="InterPro" id="IPR012318">
    <property type="entry name" value="HTH_CRP"/>
</dbReference>
<dbReference type="InterPro" id="IPR000595">
    <property type="entry name" value="cNMP-bd_dom"/>
</dbReference>
<dbReference type="PROSITE" id="PS51063">
    <property type="entry name" value="HTH_CRP_2"/>
    <property type="match status" value="1"/>
</dbReference>
<keyword evidence="7" id="KW-1185">Reference proteome</keyword>
<dbReference type="PANTHER" id="PTHR24567:SF74">
    <property type="entry name" value="HTH-TYPE TRANSCRIPTIONAL REGULATOR ARCR"/>
    <property type="match status" value="1"/>
</dbReference>
<dbReference type="GO" id="GO:0003700">
    <property type="term" value="F:DNA-binding transcription factor activity"/>
    <property type="evidence" value="ECO:0007669"/>
    <property type="project" value="TreeGrafter"/>
</dbReference>
<evidence type="ECO:0000259" key="4">
    <source>
        <dbReference type="PROSITE" id="PS50042"/>
    </source>
</evidence>
<dbReference type="InterPro" id="IPR014710">
    <property type="entry name" value="RmlC-like_jellyroll"/>
</dbReference>
<keyword evidence="2" id="KW-0238">DNA-binding</keyword>
<evidence type="ECO:0000313" key="7">
    <source>
        <dbReference type="Proteomes" id="UP000599523"/>
    </source>
</evidence>